<dbReference type="Pfam" id="PF08808">
    <property type="entry name" value="RES"/>
    <property type="match status" value="1"/>
</dbReference>
<reference evidence="2 3" key="1">
    <citation type="submission" date="2021-04" db="EMBL/GenBank/DDBJ databases">
        <authorList>
            <person name="Rodrigo-Torres L."/>
            <person name="Arahal R. D."/>
            <person name="Lucena T."/>
        </authorList>
    </citation>
    <scope>NUCLEOTIDE SEQUENCE [LARGE SCALE GENOMIC DNA]</scope>
    <source>
        <strain evidence="2 3">CECT 9623</strain>
    </source>
</reference>
<protein>
    <recommendedName>
        <fullName evidence="1">RES domain-containing protein</fullName>
    </recommendedName>
</protein>
<dbReference type="SMART" id="SM00953">
    <property type="entry name" value="RES"/>
    <property type="match status" value="1"/>
</dbReference>
<dbReference type="InterPro" id="IPR014914">
    <property type="entry name" value="RES_dom"/>
</dbReference>
<proteinExistence type="predicted"/>
<evidence type="ECO:0000313" key="3">
    <source>
        <dbReference type="Proteomes" id="UP000679725"/>
    </source>
</evidence>
<name>A0ABM8UNZ9_9BACT</name>
<organism evidence="2 3">
    <name type="scientific">Dyadobacter linearis</name>
    <dbReference type="NCBI Taxonomy" id="2823330"/>
    <lineage>
        <taxon>Bacteria</taxon>
        <taxon>Pseudomonadati</taxon>
        <taxon>Bacteroidota</taxon>
        <taxon>Cytophagia</taxon>
        <taxon>Cytophagales</taxon>
        <taxon>Spirosomataceae</taxon>
        <taxon>Dyadobacter</taxon>
    </lineage>
</organism>
<keyword evidence="3" id="KW-1185">Reference proteome</keyword>
<dbReference type="RefSeq" id="WP_215233285.1">
    <property type="nucleotide sequence ID" value="NZ_CAJRAU010000002.1"/>
</dbReference>
<comment type="caution">
    <text evidence="2">The sequence shown here is derived from an EMBL/GenBank/DDBJ whole genome shotgun (WGS) entry which is preliminary data.</text>
</comment>
<evidence type="ECO:0000259" key="1">
    <source>
        <dbReference type="SMART" id="SM00953"/>
    </source>
</evidence>
<accession>A0ABM8UNZ9</accession>
<dbReference type="Proteomes" id="UP000679725">
    <property type="component" value="Unassembled WGS sequence"/>
</dbReference>
<dbReference type="EMBL" id="CAJRAU010000002">
    <property type="protein sequence ID" value="CAG5069201.1"/>
    <property type="molecule type" value="Genomic_DNA"/>
</dbReference>
<feature type="domain" description="RES" evidence="1">
    <location>
        <begin position="14"/>
        <end position="136"/>
    </location>
</feature>
<evidence type="ECO:0000313" key="2">
    <source>
        <dbReference type="EMBL" id="CAG5069201.1"/>
    </source>
</evidence>
<sequence>MELFRISRVQYQDDLTGIGAFRHGGRWNSPGHHMLYTASHRSLAMLEVLVHLNKSIPPPDYVIVVLYVPDAMVTVNAPYVVADWEYEQQWSKDLGDEWLREKTSLLCRVPSIVVKSEYNYLINPAHENAGAIKVVDKEPFEFDTRLFTSFVNK</sequence>
<gene>
    <name evidence="2" type="ORF">DYBT9623_01937</name>
</gene>